<dbReference type="GO" id="GO:0003677">
    <property type="term" value="F:DNA binding"/>
    <property type="evidence" value="ECO:0007669"/>
    <property type="project" value="InterPro"/>
</dbReference>
<evidence type="ECO:0000313" key="1">
    <source>
        <dbReference type="EMBL" id="KKK63080.1"/>
    </source>
</evidence>
<dbReference type="InterPro" id="IPR010982">
    <property type="entry name" value="Lambda_DNA-bd_dom_sf"/>
</dbReference>
<organism evidence="1">
    <name type="scientific">marine sediment metagenome</name>
    <dbReference type="NCBI Taxonomy" id="412755"/>
    <lineage>
        <taxon>unclassified sequences</taxon>
        <taxon>metagenomes</taxon>
        <taxon>ecological metagenomes</taxon>
    </lineage>
</organism>
<reference evidence="1" key="1">
    <citation type="journal article" date="2015" name="Nature">
        <title>Complex archaea that bridge the gap between prokaryotes and eukaryotes.</title>
        <authorList>
            <person name="Spang A."/>
            <person name="Saw J.H."/>
            <person name="Jorgensen S.L."/>
            <person name="Zaremba-Niedzwiedzka K."/>
            <person name="Martijn J."/>
            <person name="Lind A.E."/>
            <person name="van Eijk R."/>
            <person name="Schleper C."/>
            <person name="Guy L."/>
            <person name="Ettema T.J."/>
        </authorList>
    </citation>
    <scope>NUCLEOTIDE SEQUENCE</scope>
</reference>
<dbReference type="AlphaFoldDB" id="A0A0F8XPG5"/>
<protein>
    <recommendedName>
        <fullName evidence="2">Homeodomain phBC6A51-type domain-containing protein</fullName>
    </recommendedName>
</protein>
<evidence type="ECO:0008006" key="2">
    <source>
        <dbReference type="Google" id="ProtNLM"/>
    </source>
</evidence>
<accession>A0A0F8XPG5</accession>
<name>A0A0F8XPG5_9ZZZZ</name>
<gene>
    <name evidence="1" type="ORF">LCGC14_2997900</name>
</gene>
<sequence>MTGRPSKYNPGIHTQLAYWMAKNGLTDRQMAEAMHISVRTLENWKVRHEEFVHSTKKGKEQIDVLVQGSLLQRALGYEYEEIHKEKVDGRMTVTKKIRKHVHPEVVAQIFWLKNRCPDKWRDRKALEITGEGGKPILVVFPEGFKGV</sequence>
<dbReference type="Gene3D" id="1.10.260.40">
    <property type="entry name" value="lambda repressor-like DNA-binding domains"/>
    <property type="match status" value="1"/>
</dbReference>
<comment type="caution">
    <text evidence="1">The sequence shown here is derived from an EMBL/GenBank/DDBJ whole genome shotgun (WGS) entry which is preliminary data.</text>
</comment>
<proteinExistence type="predicted"/>
<dbReference type="EMBL" id="LAZR01061684">
    <property type="protein sequence ID" value="KKK63080.1"/>
    <property type="molecule type" value="Genomic_DNA"/>
</dbReference>